<evidence type="ECO:0000313" key="2">
    <source>
        <dbReference type="Proteomes" id="UP000887540"/>
    </source>
</evidence>
<evidence type="ECO:0000256" key="1">
    <source>
        <dbReference type="SAM" id="MobiDB-lite"/>
    </source>
</evidence>
<organism evidence="2 3">
    <name type="scientific">Acrobeloides nanus</name>
    <dbReference type="NCBI Taxonomy" id="290746"/>
    <lineage>
        <taxon>Eukaryota</taxon>
        <taxon>Metazoa</taxon>
        <taxon>Ecdysozoa</taxon>
        <taxon>Nematoda</taxon>
        <taxon>Chromadorea</taxon>
        <taxon>Rhabditida</taxon>
        <taxon>Tylenchina</taxon>
        <taxon>Cephalobomorpha</taxon>
        <taxon>Cephaloboidea</taxon>
        <taxon>Cephalobidae</taxon>
        <taxon>Acrobeloides</taxon>
    </lineage>
</organism>
<dbReference type="AlphaFoldDB" id="A0A914EEP2"/>
<reference evidence="3" key="1">
    <citation type="submission" date="2022-11" db="UniProtKB">
        <authorList>
            <consortium name="WormBaseParasite"/>
        </authorList>
    </citation>
    <scope>IDENTIFICATION</scope>
</reference>
<name>A0A914EEP2_9BILA</name>
<feature type="region of interest" description="Disordered" evidence="1">
    <location>
        <begin position="35"/>
        <end position="66"/>
    </location>
</feature>
<proteinExistence type="predicted"/>
<sequence>MLSWRLSRRRRDVIQRRGFMTASRRHEGVMTIRDVTTRGRNGPGLRPKGPYDPGRAQLQPLVTTTS</sequence>
<dbReference type="Proteomes" id="UP000887540">
    <property type="component" value="Unplaced"/>
</dbReference>
<evidence type="ECO:0000313" key="3">
    <source>
        <dbReference type="WBParaSite" id="ACRNAN_scaffold733.g22446.t1"/>
    </source>
</evidence>
<keyword evidence="2" id="KW-1185">Reference proteome</keyword>
<protein>
    <submittedName>
        <fullName evidence="3">Uncharacterized protein</fullName>
    </submittedName>
</protein>
<accession>A0A914EEP2</accession>
<dbReference type="WBParaSite" id="ACRNAN_scaffold733.g22446.t1">
    <property type="protein sequence ID" value="ACRNAN_scaffold733.g22446.t1"/>
    <property type="gene ID" value="ACRNAN_scaffold733.g22446"/>
</dbReference>